<evidence type="ECO:0000256" key="1">
    <source>
        <dbReference type="SAM" id="MobiDB-lite"/>
    </source>
</evidence>
<proteinExistence type="predicted"/>
<keyword evidence="3" id="KW-1185">Reference proteome</keyword>
<feature type="compositionally biased region" description="Polar residues" evidence="1">
    <location>
        <begin position="17"/>
        <end position="36"/>
    </location>
</feature>
<accession>A0A1I6RNW8</accession>
<dbReference type="InterPro" id="IPR020139">
    <property type="entry name" value="DUF2642"/>
</dbReference>
<name>A0A1I6RNW8_9BACL</name>
<dbReference type="EMBL" id="FPAA01000005">
    <property type="protein sequence ID" value="SFS66336.1"/>
    <property type="molecule type" value="Genomic_DNA"/>
</dbReference>
<dbReference type="AlphaFoldDB" id="A0A1I6RNW8"/>
<sequence>MVPNGGHLHRLEESLPNGVTNVTTNESDVEQSQLPASSISSSYPGGGNGQLNAPVFPYQGYQPKLPWTQPGMQPRIPWTQPGMMPGMQPGMMPGMQPGMMPGMQPGMMPGMQPGMMPGMQPGMMPGMQPGMMPGMQPGMMPGMQPGMMPGMMPMGFMDEMPPMGPGLMPPFPPEAGKEEGGLKSPLARMFRGRGRRGRGFLAQHMSQVIGQDVQIETYVGSLEGEVISIHPDHMIVEKDDRKIHVRWDAIVYVSPMEKK</sequence>
<evidence type="ECO:0000313" key="3">
    <source>
        <dbReference type="Proteomes" id="UP000198660"/>
    </source>
</evidence>
<dbReference type="Pfam" id="PF10842">
    <property type="entry name" value="DUF2642"/>
    <property type="match status" value="1"/>
</dbReference>
<organism evidence="2 3">
    <name type="scientific">Marininema halotolerans</name>
    <dbReference type="NCBI Taxonomy" id="1155944"/>
    <lineage>
        <taxon>Bacteria</taxon>
        <taxon>Bacillati</taxon>
        <taxon>Bacillota</taxon>
        <taxon>Bacilli</taxon>
        <taxon>Bacillales</taxon>
        <taxon>Thermoactinomycetaceae</taxon>
        <taxon>Marininema</taxon>
    </lineage>
</organism>
<dbReference type="Proteomes" id="UP000198660">
    <property type="component" value="Unassembled WGS sequence"/>
</dbReference>
<protein>
    <submittedName>
        <fullName evidence="2">Uncharacterized protein</fullName>
    </submittedName>
</protein>
<feature type="region of interest" description="Disordered" evidence="1">
    <location>
        <begin position="1"/>
        <end position="48"/>
    </location>
</feature>
<gene>
    <name evidence="2" type="ORF">SAMN05444972_105243</name>
</gene>
<reference evidence="3" key="1">
    <citation type="submission" date="2016-10" db="EMBL/GenBank/DDBJ databases">
        <authorList>
            <person name="Varghese N."/>
            <person name="Submissions S."/>
        </authorList>
    </citation>
    <scope>NUCLEOTIDE SEQUENCE [LARGE SCALE GENOMIC DNA]</scope>
    <source>
        <strain evidence="3">DSM 45789</strain>
    </source>
</reference>
<evidence type="ECO:0000313" key="2">
    <source>
        <dbReference type="EMBL" id="SFS66336.1"/>
    </source>
</evidence>